<feature type="domain" description="RCK C-terminal" evidence="3">
    <location>
        <begin position="244"/>
        <end position="328"/>
    </location>
</feature>
<dbReference type="InterPro" id="IPR036291">
    <property type="entry name" value="NAD(P)-bd_dom_sf"/>
</dbReference>
<dbReference type="InterPro" id="IPR036721">
    <property type="entry name" value="RCK_C_sf"/>
</dbReference>
<dbReference type="GO" id="GO:0006813">
    <property type="term" value="P:potassium ion transport"/>
    <property type="evidence" value="ECO:0007669"/>
    <property type="project" value="InterPro"/>
</dbReference>
<feature type="domain" description="RCK N-terminal" evidence="2">
    <location>
        <begin position="101"/>
        <end position="217"/>
    </location>
</feature>
<dbReference type="SUPFAM" id="SSF116726">
    <property type="entry name" value="TrkA C-terminal domain-like"/>
    <property type="match status" value="1"/>
</dbReference>
<keyword evidence="1" id="KW-0472">Membrane</keyword>
<dbReference type="PATRIC" id="fig|797299.3.peg.1025"/>
<dbReference type="KEGG" id="hlr:HALLA_09985"/>
<dbReference type="InterPro" id="IPR050721">
    <property type="entry name" value="Trk_Ktr_HKT_K-transport"/>
</dbReference>
<reference evidence="4 5" key="1">
    <citation type="submission" date="2014-01" db="EMBL/GenBank/DDBJ databases">
        <authorList>
            <consortium name="DOE Joint Genome Institute"/>
            <person name="Anderson I."/>
            <person name="Huntemann M."/>
            <person name="Han J."/>
            <person name="Chen A."/>
            <person name="Kyrpides N."/>
            <person name="Mavromatis K."/>
            <person name="Markowitz V."/>
            <person name="Palaniappan K."/>
            <person name="Ivanova N."/>
            <person name="Schaumberg A."/>
            <person name="Pati A."/>
            <person name="Liolios K."/>
            <person name="Nordberg H.P."/>
            <person name="Cantor M.N."/>
            <person name="Hua S.X."/>
            <person name="Woyke T."/>
        </authorList>
    </citation>
    <scope>NUCLEOTIDE SEQUENCE [LARGE SCALE GENOMIC DNA]</scope>
    <source>
        <strain evidence="4 5">XH-48</strain>
    </source>
</reference>
<name>W0JUF2_9EURY</name>
<dbReference type="GeneID" id="25144791"/>
<protein>
    <recommendedName>
        <fullName evidence="6">Potassium transporter TrkA</fullName>
    </recommendedName>
</protein>
<dbReference type="Pfam" id="PF02254">
    <property type="entry name" value="TrkA_N"/>
    <property type="match status" value="2"/>
</dbReference>
<feature type="transmembrane region" description="Helical" evidence="1">
    <location>
        <begin position="6"/>
        <end position="24"/>
    </location>
</feature>
<keyword evidence="1" id="KW-1133">Transmembrane helix</keyword>
<dbReference type="InterPro" id="IPR003148">
    <property type="entry name" value="RCK_N"/>
</dbReference>
<sequence length="545" mass="59788">MYVGSLLLFVVLYTGIYRWGMAAFEGEPRSWYRAFEIVVQSMTTTGYGQDAPWESLQMTAIVVLIQLTGIAYIFVAFPVFVVPWITEIAEPTPPERIADMRDHVIIVGFTELSRTLVEELNSSRTPYVIVEPSSNRALALDERGYVVLYGDPSSEETLDAAQIDTASTILVDASEHQYIRVVLSSNERDVDATILALVTDPTRAQYLRYAGADEVLSPKHRLGKSLGDKVRNVIDLSEDIAAGEERTAYPEGELEVVELPIDPDGQLHGETLDAARRLERHGVTVLGVWVRGDFLTSLPPTVHADENTTLLVVGNEDDLETVEEIVGSDRYRYETGRGPVVIVGAGIVGKTAMGTLERAGIETTLVDREEGRFVDVVGDATTVDTLTEANLRDANTMLIALDDDDDAILTTLVARSLVDELEIVVASDREASVSRLRTAGANDVLSLPNVAARMISLRVFDRETMVLGERVSIARVETADLATEEFEHDERETIRDRTGCSVVGLEYDGHLTTDVQARSLTGSDALVIAGSQTDVETFLERYTSA</sequence>
<proteinExistence type="predicted"/>
<evidence type="ECO:0000256" key="1">
    <source>
        <dbReference type="SAM" id="Phobius"/>
    </source>
</evidence>
<evidence type="ECO:0000259" key="2">
    <source>
        <dbReference type="PROSITE" id="PS51201"/>
    </source>
</evidence>
<dbReference type="AlphaFoldDB" id="W0JUF2"/>
<accession>W0JUF2</accession>
<dbReference type="eggNOG" id="arCOG01960">
    <property type="taxonomic scope" value="Archaea"/>
</dbReference>
<dbReference type="InterPro" id="IPR006037">
    <property type="entry name" value="RCK_C"/>
</dbReference>
<evidence type="ECO:0008006" key="6">
    <source>
        <dbReference type="Google" id="ProtNLM"/>
    </source>
</evidence>
<dbReference type="EMBL" id="CP007055">
    <property type="protein sequence ID" value="AHG00865.1"/>
    <property type="molecule type" value="Genomic_DNA"/>
</dbReference>
<dbReference type="RefSeq" id="WP_242406189.1">
    <property type="nucleotide sequence ID" value="NZ_CP007055.1"/>
</dbReference>
<dbReference type="PANTHER" id="PTHR43833">
    <property type="entry name" value="POTASSIUM CHANNEL PROTEIN 2-RELATED-RELATED"/>
    <property type="match status" value="1"/>
</dbReference>
<dbReference type="Gene3D" id="1.10.287.70">
    <property type="match status" value="1"/>
</dbReference>
<dbReference type="SUPFAM" id="SSF51735">
    <property type="entry name" value="NAD(P)-binding Rossmann-fold domains"/>
    <property type="match status" value="2"/>
</dbReference>
<dbReference type="STRING" id="797299.HALLA_09985"/>
<dbReference type="GO" id="GO:0008324">
    <property type="term" value="F:monoatomic cation transmembrane transporter activity"/>
    <property type="evidence" value="ECO:0007669"/>
    <property type="project" value="InterPro"/>
</dbReference>
<dbReference type="Proteomes" id="UP000019024">
    <property type="component" value="Chromosome"/>
</dbReference>
<dbReference type="PROSITE" id="PS51202">
    <property type="entry name" value="RCK_C"/>
    <property type="match status" value="1"/>
</dbReference>
<evidence type="ECO:0000313" key="5">
    <source>
        <dbReference type="Proteomes" id="UP000019024"/>
    </source>
</evidence>
<dbReference type="Gene3D" id="3.30.70.1450">
    <property type="entry name" value="Regulator of K+ conductance, C-terminal domain"/>
    <property type="match status" value="1"/>
</dbReference>
<organism evidence="4 5">
    <name type="scientific">Halostagnicola larsenii XH-48</name>
    <dbReference type="NCBI Taxonomy" id="797299"/>
    <lineage>
        <taxon>Archaea</taxon>
        <taxon>Methanobacteriati</taxon>
        <taxon>Methanobacteriota</taxon>
        <taxon>Stenosarchaea group</taxon>
        <taxon>Halobacteria</taxon>
        <taxon>Halobacteriales</taxon>
        <taxon>Natrialbaceae</taxon>
        <taxon>Halostagnicola</taxon>
    </lineage>
</organism>
<evidence type="ECO:0000259" key="3">
    <source>
        <dbReference type="PROSITE" id="PS51202"/>
    </source>
</evidence>
<dbReference type="SUPFAM" id="SSF81324">
    <property type="entry name" value="Voltage-gated potassium channels"/>
    <property type="match status" value="1"/>
</dbReference>
<dbReference type="PANTHER" id="PTHR43833:SF9">
    <property type="entry name" value="POTASSIUM CHANNEL PROTEIN YUGO-RELATED"/>
    <property type="match status" value="1"/>
</dbReference>
<evidence type="ECO:0000313" key="4">
    <source>
        <dbReference type="EMBL" id="AHG00865.1"/>
    </source>
</evidence>
<keyword evidence="1" id="KW-0812">Transmembrane</keyword>
<dbReference type="Gene3D" id="3.40.50.720">
    <property type="entry name" value="NAD(P)-binding Rossmann-like Domain"/>
    <property type="match status" value="2"/>
</dbReference>
<keyword evidence="5" id="KW-1185">Reference proteome</keyword>
<dbReference type="HOGENOM" id="CLU_035216_0_0_2"/>
<feature type="transmembrane region" description="Helical" evidence="1">
    <location>
        <begin position="61"/>
        <end position="85"/>
    </location>
</feature>
<dbReference type="PROSITE" id="PS51201">
    <property type="entry name" value="RCK_N"/>
    <property type="match status" value="1"/>
</dbReference>
<gene>
    <name evidence="4" type="ORF">HALLA_09985</name>
</gene>